<evidence type="ECO:0000256" key="2">
    <source>
        <dbReference type="ARBA" id="ARBA00022679"/>
    </source>
</evidence>
<keyword evidence="2" id="KW-0808">Transferase</keyword>
<dbReference type="SUPFAM" id="SSF53756">
    <property type="entry name" value="UDP-Glycosyltransferase/glycogen phosphorylase"/>
    <property type="match status" value="1"/>
</dbReference>
<gene>
    <name evidence="4" type="ORF">BSZ40_05085</name>
</gene>
<protein>
    <recommendedName>
        <fullName evidence="3">Glycosyltransferase subfamily 4-like N-terminal domain-containing protein</fullName>
    </recommendedName>
</protein>
<accession>A0A1Q5PW71</accession>
<reference evidence="5" key="1">
    <citation type="submission" date="2016-12" db="EMBL/GenBank/DDBJ databases">
        <authorList>
            <person name="Meng X."/>
        </authorList>
    </citation>
    <scope>NUCLEOTIDE SEQUENCE [LARGE SCALE GENOMIC DNA]</scope>
    <source>
        <strain evidence="5">DSM 20732</strain>
    </source>
</reference>
<comment type="caution">
    <text evidence="4">The sequence shown here is derived from an EMBL/GenBank/DDBJ whole genome shotgun (WGS) entry which is preliminary data.</text>
</comment>
<dbReference type="InParanoid" id="A0A1Q5PW71"/>
<evidence type="ECO:0000256" key="1">
    <source>
        <dbReference type="ARBA" id="ARBA00022676"/>
    </source>
</evidence>
<keyword evidence="1" id="KW-0328">Glycosyltransferase</keyword>
<dbReference type="EMBL" id="MQVS01000004">
    <property type="protein sequence ID" value="OKL51864.1"/>
    <property type="molecule type" value="Genomic_DNA"/>
</dbReference>
<dbReference type="OrthoDB" id="9813214at2"/>
<dbReference type="RefSeq" id="WP_073823962.1">
    <property type="nucleotide sequence ID" value="NZ_MQVS01000004.1"/>
</dbReference>
<dbReference type="STRING" id="52770.BSZ40_05085"/>
<dbReference type="Gene3D" id="3.40.50.2000">
    <property type="entry name" value="Glycogen Phosphorylase B"/>
    <property type="match status" value="2"/>
</dbReference>
<evidence type="ECO:0000259" key="3">
    <source>
        <dbReference type="Pfam" id="PF13439"/>
    </source>
</evidence>
<name>A0A1Q5PW71_9ACTO</name>
<evidence type="ECO:0000313" key="5">
    <source>
        <dbReference type="Proteomes" id="UP000185612"/>
    </source>
</evidence>
<evidence type="ECO:0000313" key="4">
    <source>
        <dbReference type="EMBL" id="OKL51864.1"/>
    </source>
</evidence>
<dbReference type="Pfam" id="PF13439">
    <property type="entry name" value="Glyco_transf_4"/>
    <property type="match status" value="1"/>
</dbReference>
<dbReference type="InterPro" id="IPR028098">
    <property type="entry name" value="Glyco_trans_4-like_N"/>
</dbReference>
<dbReference type="GO" id="GO:0016757">
    <property type="term" value="F:glycosyltransferase activity"/>
    <property type="evidence" value="ECO:0007669"/>
    <property type="project" value="UniProtKB-KW"/>
</dbReference>
<proteinExistence type="predicted"/>
<dbReference type="Proteomes" id="UP000185612">
    <property type="component" value="Unassembled WGS sequence"/>
</dbReference>
<keyword evidence="5" id="KW-1185">Reference proteome</keyword>
<organism evidence="4 5">
    <name type="scientific">Buchananella hordeovulneris</name>
    <dbReference type="NCBI Taxonomy" id="52770"/>
    <lineage>
        <taxon>Bacteria</taxon>
        <taxon>Bacillati</taxon>
        <taxon>Actinomycetota</taxon>
        <taxon>Actinomycetes</taxon>
        <taxon>Actinomycetales</taxon>
        <taxon>Actinomycetaceae</taxon>
        <taxon>Buchananella</taxon>
    </lineage>
</organism>
<dbReference type="AlphaFoldDB" id="A0A1Q5PW71"/>
<feature type="domain" description="Glycosyltransferase subfamily 4-like N-terminal" evidence="3">
    <location>
        <begin position="71"/>
        <end position="181"/>
    </location>
</feature>
<sequence>MTASILLISYSDIATDSRVARQLTAVSKLAAVTTVAYGAHPPAATDHVEIPRGKASLPLTARGALALATRRYRRAEAEIPAAQSVLPALRQRRFDLVIANDARALPLAFACAHGAPVWADLHEWAPEERTHVRAWRWFIAPLMTDICRRYLPRCAATTTVGGAIAELYQEHFGVSPRVVRNAPAYADLQPTPTGETIRLVHSGVAVPGRSLEDTIDAVQQAGERFTLDLYLLPPRYGNYLEELRARAAACPRIRFREPVAPAQLPATLNAYDVGVFWLPPFNTNARLALPNKFFDFIQARLAVAVSPSVEMSRLVHQYDLGVVSEGATAQQAAASLATLTPEAVRRYKEAAHRAAAELNFEQESQTITELVSSLL</sequence>